<dbReference type="RefSeq" id="XP_033594288.1">
    <property type="nucleotide sequence ID" value="XM_033729804.1"/>
</dbReference>
<dbReference type="GO" id="GO:0016740">
    <property type="term" value="F:transferase activity"/>
    <property type="evidence" value="ECO:0007669"/>
    <property type="project" value="UniProtKB-KW"/>
</dbReference>
<dbReference type="Gene3D" id="3.40.50.10740">
    <property type="entry name" value="Class I glutamine amidotransferase-like"/>
    <property type="match status" value="1"/>
</dbReference>
<feature type="domain" description="LD-carboxypeptidase N-terminal" evidence="1">
    <location>
        <begin position="18"/>
        <end position="136"/>
    </location>
</feature>
<evidence type="ECO:0000313" key="2">
    <source>
        <dbReference type="EMBL" id="KAF2487719.1"/>
    </source>
</evidence>
<organism evidence="2 3">
    <name type="scientific">Neohortaea acidophila</name>
    <dbReference type="NCBI Taxonomy" id="245834"/>
    <lineage>
        <taxon>Eukaryota</taxon>
        <taxon>Fungi</taxon>
        <taxon>Dikarya</taxon>
        <taxon>Ascomycota</taxon>
        <taxon>Pezizomycotina</taxon>
        <taxon>Dothideomycetes</taxon>
        <taxon>Dothideomycetidae</taxon>
        <taxon>Mycosphaerellales</taxon>
        <taxon>Teratosphaeriaceae</taxon>
        <taxon>Neohortaea</taxon>
    </lineage>
</organism>
<dbReference type="PANTHER" id="PTHR30237">
    <property type="entry name" value="MURAMOYLTETRAPEPTIDE CARBOXYPEPTIDASE"/>
    <property type="match status" value="1"/>
</dbReference>
<dbReference type="EMBL" id="MU001631">
    <property type="protein sequence ID" value="KAF2487719.1"/>
    <property type="molecule type" value="Genomic_DNA"/>
</dbReference>
<dbReference type="InterPro" id="IPR027478">
    <property type="entry name" value="LdcA_N"/>
</dbReference>
<sequence>MEQETGLFPPPLCKGDTIAVISPAFRPNALLPDHLARGQQFLIDQGYQVRIIYTPIDDLDFGAQVQQRCDEIHEAFRDPAVTAIICTVGGAESHELLPMLDYPLIRSNPKIFVGFSDITSLHCGIFTQTGLRTFYGPMVIDPFGGSGTPNSFTIKAFFDVVTASGQQAGGPLPIAAECDVVTGVFDDPPESDVASTMKPNPG</sequence>
<evidence type="ECO:0000259" key="1">
    <source>
        <dbReference type="Pfam" id="PF02016"/>
    </source>
</evidence>
<dbReference type="InterPro" id="IPR040449">
    <property type="entry name" value="Peptidase_S66_N"/>
</dbReference>
<dbReference type="PANTHER" id="PTHR30237:SF4">
    <property type="entry name" value="LD-CARBOXYPEPTIDASE C-TERMINAL DOMAIN-CONTAINING PROTEIN"/>
    <property type="match status" value="1"/>
</dbReference>
<gene>
    <name evidence="2" type="ORF">BDY17DRAFT_17034</name>
</gene>
<dbReference type="AlphaFoldDB" id="A0A6A6Q6Q7"/>
<dbReference type="Proteomes" id="UP000799767">
    <property type="component" value="Unassembled WGS sequence"/>
</dbReference>
<proteinExistence type="predicted"/>
<dbReference type="InterPro" id="IPR029062">
    <property type="entry name" value="Class_I_gatase-like"/>
</dbReference>
<protein>
    <submittedName>
        <fullName evidence="2">Class I glutamine amidotransferase-like protein</fullName>
    </submittedName>
</protein>
<reference evidence="2" key="1">
    <citation type="journal article" date="2020" name="Stud. Mycol.">
        <title>101 Dothideomycetes genomes: a test case for predicting lifestyles and emergence of pathogens.</title>
        <authorList>
            <person name="Haridas S."/>
            <person name="Albert R."/>
            <person name="Binder M."/>
            <person name="Bloem J."/>
            <person name="Labutti K."/>
            <person name="Salamov A."/>
            <person name="Andreopoulos B."/>
            <person name="Baker S."/>
            <person name="Barry K."/>
            <person name="Bills G."/>
            <person name="Bluhm B."/>
            <person name="Cannon C."/>
            <person name="Castanera R."/>
            <person name="Culley D."/>
            <person name="Daum C."/>
            <person name="Ezra D."/>
            <person name="Gonzalez J."/>
            <person name="Henrissat B."/>
            <person name="Kuo A."/>
            <person name="Liang C."/>
            <person name="Lipzen A."/>
            <person name="Lutzoni F."/>
            <person name="Magnuson J."/>
            <person name="Mondo S."/>
            <person name="Nolan M."/>
            <person name="Ohm R."/>
            <person name="Pangilinan J."/>
            <person name="Park H.-J."/>
            <person name="Ramirez L."/>
            <person name="Alfaro M."/>
            <person name="Sun H."/>
            <person name="Tritt A."/>
            <person name="Yoshinaga Y."/>
            <person name="Zwiers L.-H."/>
            <person name="Turgeon B."/>
            <person name="Goodwin S."/>
            <person name="Spatafora J."/>
            <person name="Crous P."/>
            <person name="Grigoriev I."/>
        </authorList>
    </citation>
    <scope>NUCLEOTIDE SEQUENCE</scope>
    <source>
        <strain evidence="2">CBS 113389</strain>
    </source>
</reference>
<dbReference type="InterPro" id="IPR003507">
    <property type="entry name" value="S66_fam"/>
</dbReference>
<dbReference type="SUPFAM" id="SSF52317">
    <property type="entry name" value="Class I glutamine amidotransferase-like"/>
    <property type="match status" value="1"/>
</dbReference>
<dbReference type="GeneID" id="54470806"/>
<name>A0A6A6Q6Q7_9PEZI</name>
<dbReference type="OrthoDB" id="5186469at2759"/>
<keyword evidence="3" id="KW-1185">Reference proteome</keyword>
<keyword evidence="2" id="KW-0315">Glutamine amidotransferase</keyword>
<accession>A0A6A6Q6Q7</accession>
<keyword evidence="2" id="KW-0808">Transferase</keyword>
<evidence type="ECO:0000313" key="3">
    <source>
        <dbReference type="Proteomes" id="UP000799767"/>
    </source>
</evidence>
<dbReference type="Pfam" id="PF02016">
    <property type="entry name" value="Peptidase_S66"/>
    <property type="match status" value="1"/>
</dbReference>